<accession>A0ABN3DWY9</accession>
<evidence type="ECO:0000313" key="3">
    <source>
        <dbReference type="EMBL" id="GAA2243567.1"/>
    </source>
</evidence>
<comment type="caution">
    <text evidence="3">The sequence shown here is derived from an EMBL/GenBank/DDBJ whole genome shotgun (WGS) entry which is preliminary data.</text>
</comment>
<dbReference type="NCBIfam" id="NF047864">
    <property type="entry name" value="CBU_0592_membra"/>
    <property type="match status" value="1"/>
</dbReference>
<evidence type="ECO:0000313" key="4">
    <source>
        <dbReference type="Proteomes" id="UP001500929"/>
    </source>
</evidence>
<keyword evidence="1" id="KW-0472">Membrane</keyword>
<protein>
    <recommendedName>
        <fullName evidence="2">CBU-0592-like domain-containing protein</fullName>
    </recommendedName>
</protein>
<dbReference type="RefSeq" id="WP_259480220.1">
    <property type="nucleotide sequence ID" value="NZ_BAAAQY010000010.1"/>
</dbReference>
<gene>
    <name evidence="3" type="ORF">GCM10009851_31000</name>
</gene>
<organism evidence="3 4">
    <name type="scientific">Herbiconiux moechotypicola</name>
    <dbReference type="NCBI Taxonomy" id="637393"/>
    <lineage>
        <taxon>Bacteria</taxon>
        <taxon>Bacillati</taxon>
        <taxon>Actinomycetota</taxon>
        <taxon>Actinomycetes</taxon>
        <taxon>Micrococcales</taxon>
        <taxon>Microbacteriaceae</taxon>
        <taxon>Herbiconiux</taxon>
    </lineage>
</organism>
<sequence>MDVLISIIGWCGTILLLLAYALLTARRLRASGALYQAMNLVGGLALLLNTAYAGAWPSAALNLVWFGIGAAGLLRTRRIRGDLGVSDRPPAAAREER</sequence>
<feature type="transmembrane region" description="Helical" evidence="1">
    <location>
        <begin position="30"/>
        <end position="48"/>
    </location>
</feature>
<evidence type="ECO:0000256" key="1">
    <source>
        <dbReference type="SAM" id="Phobius"/>
    </source>
</evidence>
<feature type="transmembrane region" description="Helical" evidence="1">
    <location>
        <begin position="6"/>
        <end position="23"/>
    </location>
</feature>
<dbReference type="InterPro" id="IPR058058">
    <property type="entry name" value="CBU_0592-like"/>
</dbReference>
<reference evidence="3 4" key="1">
    <citation type="journal article" date="2019" name="Int. J. Syst. Evol. Microbiol.">
        <title>The Global Catalogue of Microorganisms (GCM) 10K type strain sequencing project: providing services to taxonomists for standard genome sequencing and annotation.</title>
        <authorList>
            <consortium name="The Broad Institute Genomics Platform"/>
            <consortium name="The Broad Institute Genome Sequencing Center for Infectious Disease"/>
            <person name="Wu L."/>
            <person name="Ma J."/>
        </authorList>
    </citation>
    <scope>NUCLEOTIDE SEQUENCE [LARGE SCALE GENOMIC DNA]</scope>
    <source>
        <strain evidence="3 4">JCM 16117</strain>
    </source>
</reference>
<evidence type="ECO:0000259" key="2">
    <source>
        <dbReference type="Pfam" id="PF26604"/>
    </source>
</evidence>
<feature type="domain" description="CBU-0592-like" evidence="2">
    <location>
        <begin position="6"/>
        <end position="78"/>
    </location>
</feature>
<dbReference type="Proteomes" id="UP001500929">
    <property type="component" value="Unassembled WGS sequence"/>
</dbReference>
<dbReference type="Pfam" id="PF26604">
    <property type="entry name" value="CBU_0592"/>
    <property type="match status" value="1"/>
</dbReference>
<name>A0ABN3DWY9_9MICO</name>
<keyword evidence="1" id="KW-0812">Transmembrane</keyword>
<keyword evidence="4" id="KW-1185">Reference proteome</keyword>
<feature type="transmembrane region" description="Helical" evidence="1">
    <location>
        <begin position="54"/>
        <end position="74"/>
    </location>
</feature>
<proteinExistence type="predicted"/>
<dbReference type="EMBL" id="BAAAQY010000010">
    <property type="protein sequence ID" value="GAA2243567.1"/>
    <property type="molecule type" value="Genomic_DNA"/>
</dbReference>
<keyword evidence="1" id="KW-1133">Transmembrane helix</keyword>